<evidence type="ECO:0000256" key="1">
    <source>
        <dbReference type="ARBA" id="ARBA00022603"/>
    </source>
</evidence>
<dbReference type="GO" id="GO:0005886">
    <property type="term" value="C:plasma membrane"/>
    <property type="evidence" value="ECO:0007669"/>
    <property type="project" value="TreeGrafter"/>
</dbReference>
<dbReference type="KEGG" id="dalk:DSCA_54850"/>
<dbReference type="AlphaFoldDB" id="A0A5K7YT31"/>
<reference evidence="3 4" key="1">
    <citation type="submission" date="2019-11" db="EMBL/GenBank/DDBJ databases">
        <title>Comparative genomics of hydrocarbon-degrading Desulfosarcina strains.</title>
        <authorList>
            <person name="Watanabe M."/>
            <person name="Kojima H."/>
            <person name="Fukui M."/>
        </authorList>
    </citation>
    <scope>NUCLEOTIDE SEQUENCE [LARGE SCALE GENOMIC DNA]</scope>
    <source>
        <strain evidence="3 4">PL12</strain>
    </source>
</reference>
<dbReference type="PANTHER" id="PTHR40048">
    <property type="entry name" value="RHAMNOSYL O-METHYLTRANSFERASE"/>
    <property type="match status" value="1"/>
</dbReference>
<dbReference type="InterPro" id="IPR029063">
    <property type="entry name" value="SAM-dependent_MTases_sf"/>
</dbReference>
<evidence type="ECO:0008006" key="5">
    <source>
        <dbReference type="Google" id="ProtNLM"/>
    </source>
</evidence>
<dbReference type="Pfam" id="PF13578">
    <property type="entry name" value="Methyltransf_24"/>
    <property type="match status" value="1"/>
</dbReference>
<evidence type="ECO:0000313" key="4">
    <source>
        <dbReference type="Proteomes" id="UP000427906"/>
    </source>
</evidence>
<sequence length="207" mass="22861">MKIDQTLIDGVKGFMDPEEGRGLYDIALEASRLGPCLEIGSYCGKSAVYLGSACRENGAVLFSIDHHRGSEEQQPGEEYFDPALFDFNTFAMNTLPLFRETLALAGLEESVVPIVSRSDVVARSWETKLSLVFIDGGHAFETARTDYDCWAGHILPGGYLLIHDIFEKPEDGGQAPWDVYKIAVASGRFEELPRIKTLGVLKRKADV</sequence>
<evidence type="ECO:0000313" key="3">
    <source>
        <dbReference type="EMBL" id="BBO71555.1"/>
    </source>
</evidence>
<name>A0A5K7YT31_9BACT</name>
<keyword evidence="4" id="KW-1185">Reference proteome</keyword>
<dbReference type="GO" id="GO:0032259">
    <property type="term" value="P:methylation"/>
    <property type="evidence" value="ECO:0007669"/>
    <property type="project" value="UniProtKB-KW"/>
</dbReference>
<dbReference type="RefSeq" id="WP_155319370.1">
    <property type="nucleotide sequence ID" value="NZ_AP021874.1"/>
</dbReference>
<evidence type="ECO:0000256" key="2">
    <source>
        <dbReference type="ARBA" id="ARBA00022679"/>
    </source>
</evidence>
<keyword evidence="1" id="KW-0489">Methyltransferase</keyword>
<dbReference type="EMBL" id="AP021874">
    <property type="protein sequence ID" value="BBO71555.1"/>
    <property type="molecule type" value="Genomic_DNA"/>
</dbReference>
<dbReference type="OrthoDB" id="5458825at2"/>
<protein>
    <recommendedName>
        <fullName evidence="5">Class I SAM-dependent methyltransferase</fullName>
    </recommendedName>
</protein>
<keyword evidence="2" id="KW-0808">Transferase</keyword>
<dbReference type="GO" id="GO:0008168">
    <property type="term" value="F:methyltransferase activity"/>
    <property type="evidence" value="ECO:0007669"/>
    <property type="project" value="UniProtKB-KW"/>
</dbReference>
<dbReference type="Proteomes" id="UP000427906">
    <property type="component" value="Chromosome"/>
</dbReference>
<proteinExistence type="predicted"/>
<dbReference type="PANTHER" id="PTHR40048:SF1">
    <property type="entry name" value="RHAMNOSYL O-METHYLTRANSFERASE"/>
    <property type="match status" value="1"/>
</dbReference>
<dbReference type="SUPFAM" id="SSF53335">
    <property type="entry name" value="S-adenosyl-L-methionine-dependent methyltransferases"/>
    <property type="match status" value="1"/>
</dbReference>
<gene>
    <name evidence="3" type="ORF">DSCA_54850</name>
</gene>
<organism evidence="3 4">
    <name type="scientific">Desulfosarcina alkanivorans</name>
    <dbReference type="NCBI Taxonomy" id="571177"/>
    <lineage>
        <taxon>Bacteria</taxon>
        <taxon>Pseudomonadati</taxon>
        <taxon>Thermodesulfobacteriota</taxon>
        <taxon>Desulfobacteria</taxon>
        <taxon>Desulfobacterales</taxon>
        <taxon>Desulfosarcinaceae</taxon>
        <taxon>Desulfosarcina</taxon>
    </lineage>
</organism>
<dbReference type="Gene3D" id="3.40.50.150">
    <property type="entry name" value="Vaccinia Virus protein VP39"/>
    <property type="match status" value="1"/>
</dbReference>
<accession>A0A5K7YT31</accession>
<dbReference type="GO" id="GO:0071770">
    <property type="term" value="P:DIM/DIP cell wall layer assembly"/>
    <property type="evidence" value="ECO:0007669"/>
    <property type="project" value="TreeGrafter"/>
</dbReference>